<accession>A0A1T4XI55</accession>
<reference evidence="3" key="1">
    <citation type="submission" date="2017-02" db="EMBL/GenBank/DDBJ databases">
        <authorList>
            <person name="Varghese N."/>
            <person name="Submissions S."/>
        </authorList>
    </citation>
    <scope>NUCLEOTIDE SEQUENCE [LARGE SCALE GENOMIC DNA]</scope>
    <source>
        <strain evidence="3">VKM Ac-2052</strain>
    </source>
</reference>
<dbReference type="EMBL" id="FUYG01000003">
    <property type="protein sequence ID" value="SKA89262.1"/>
    <property type="molecule type" value="Genomic_DNA"/>
</dbReference>
<protein>
    <recommendedName>
        <fullName evidence="4">ABC transporter ATP-binding protein</fullName>
    </recommendedName>
</protein>
<name>A0A1T4XI55_9MICO</name>
<dbReference type="Proteomes" id="UP000189735">
    <property type="component" value="Unassembled WGS sequence"/>
</dbReference>
<feature type="region of interest" description="Disordered" evidence="1">
    <location>
        <begin position="233"/>
        <end position="252"/>
    </location>
</feature>
<evidence type="ECO:0000256" key="1">
    <source>
        <dbReference type="SAM" id="MobiDB-lite"/>
    </source>
</evidence>
<evidence type="ECO:0000313" key="3">
    <source>
        <dbReference type="Proteomes" id="UP000189735"/>
    </source>
</evidence>
<dbReference type="RefSeq" id="WP_078713723.1">
    <property type="nucleotide sequence ID" value="NZ_FUYG01000003.1"/>
</dbReference>
<proteinExistence type="predicted"/>
<organism evidence="2 3">
    <name type="scientific">Agreia bicolorata</name>
    <dbReference type="NCBI Taxonomy" id="110935"/>
    <lineage>
        <taxon>Bacteria</taxon>
        <taxon>Bacillati</taxon>
        <taxon>Actinomycetota</taxon>
        <taxon>Actinomycetes</taxon>
        <taxon>Micrococcales</taxon>
        <taxon>Microbacteriaceae</taxon>
        <taxon>Agreia</taxon>
    </lineage>
</organism>
<sequence>MRIDLIDVTAGEGADALRPTTVGFESGAVTLVATETAQRPTLLALIASGRMIPDHGSVTRDPEASGDELRASVAVVDAPDISEPAAGLRLDGIVQEELMFAELPSSSKAVLETLDTLGAREFARTPIEHVPVTVRLHVLAELAALRQDVDAIVLTSPDRHGGDPLEWYPVAEGLAERGYAVLVIAGAASVALLDAALAEPEPTVAPKHVLPEVAAEEDTQPDVVRPNVVEEAEVSEEPIVVEEPEIVEEDTK</sequence>
<gene>
    <name evidence="2" type="ORF">SAMN06295879_1167</name>
</gene>
<dbReference type="AlphaFoldDB" id="A0A1T4XI55"/>
<evidence type="ECO:0008006" key="4">
    <source>
        <dbReference type="Google" id="ProtNLM"/>
    </source>
</evidence>
<evidence type="ECO:0000313" key="2">
    <source>
        <dbReference type="EMBL" id="SKA89262.1"/>
    </source>
</evidence>